<evidence type="ECO:0000313" key="2">
    <source>
        <dbReference type="Proteomes" id="UP000176740"/>
    </source>
</evidence>
<proteinExistence type="predicted"/>
<dbReference type="Gene3D" id="3.40.50.300">
    <property type="entry name" value="P-loop containing nucleotide triphosphate hydrolases"/>
    <property type="match status" value="1"/>
</dbReference>
<sequence>MIYVLHGEDNYSSYNRLQQILKNYQNYTKVKIDEKSPVDEFLDSILTQDLLGTKKIIICENFIQAKKIKVTDLKSIPDDHDLIFWEKSQISSSLLSKFDQNFKIEQFKLKPQLFTFLNSLSPNYFNSLRELSVLRTYKQINLNWHLSARLQLLILAKLGISREGSEKIAGKPIQHWQWQKLLLQANSINLSTLIKLFTGIIKIDFFVKSGKTNIDETYLISTLLVKYLRG</sequence>
<dbReference type="Proteomes" id="UP000176740">
    <property type="component" value="Unassembled WGS sequence"/>
</dbReference>
<dbReference type="EMBL" id="MFBO01000035">
    <property type="protein sequence ID" value="OGD97293.1"/>
    <property type="molecule type" value="Genomic_DNA"/>
</dbReference>
<name>A0A1F5GZK3_9BACT</name>
<protein>
    <recommendedName>
        <fullName evidence="3">DNA polymerase III delta N-terminal domain-containing protein</fullName>
    </recommendedName>
</protein>
<dbReference type="STRING" id="1797725.A3A49_01170"/>
<reference evidence="1 2" key="1">
    <citation type="journal article" date="2016" name="Nat. Commun.">
        <title>Thousands of microbial genomes shed light on interconnected biogeochemical processes in an aquifer system.</title>
        <authorList>
            <person name="Anantharaman K."/>
            <person name="Brown C.T."/>
            <person name="Hug L.A."/>
            <person name="Sharon I."/>
            <person name="Castelle C.J."/>
            <person name="Probst A.J."/>
            <person name="Thomas B.C."/>
            <person name="Singh A."/>
            <person name="Wilkins M.J."/>
            <person name="Karaoz U."/>
            <person name="Brodie E.L."/>
            <person name="Williams K.H."/>
            <person name="Hubbard S.S."/>
            <person name="Banfield J.F."/>
        </authorList>
    </citation>
    <scope>NUCLEOTIDE SEQUENCE [LARGE SCALE GENOMIC DNA]</scope>
</reference>
<dbReference type="Gene3D" id="1.20.272.10">
    <property type="match status" value="1"/>
</dbReference>
<dbReference type="InterPro" id="IPR027417">
    <property type="entry name" value="P-loop_NTPase"/>
</dbReference>
<evidence type="ECO:0008006" key="3">
    <source>
        <dbReference type="Google" id="ProtNLM"/>
    </source>
</evidence>
<dbReference type="AlphaFoldDB" id="A0A1F5GZK3"/>
<evidence type="ECO:0000313" key="1">
    <source>
        <dbReference type="EMBL" id="OGD97293.1"/>
    </source>
</evidence>
<accession>A0A1F5GZK3</accession>
<comment type="caution">
    <text evidence="1">The sequence shown here is derived from an EMBL/GenBank/DDBJ whole genome shotgun (WGS) entry which is preliminary data.</text>
</comment>
<gene>
    <name evidence="1" type="ORF">A3A49_01170</name>
</gene>
<organism evidence="1 2">
    <name type="scientific">Candidatus Curtissbacteria bacterium RIFCSPLOWO2_01_FULL_38_11b</name>
    <dbReference type="NCBI Taxonomy" id="1797725"/>
    <lineage>
        <taxon>Bacteria</taxon>
        <taxon>Candidatus Curtissiibacteriota</taxon>
    </lineage>
</organism>